<feature type="transmembrane region" description="Helical" evidence="6">
    <location>
        <begin position="141"/>
        <end position="164"/>
    </location>
</feature>
<dbReference type="AlphaFoldDB" id="A0A8J6DRG2"/>
<evidence type="ECO:0000256" key="4">
    <source>
        <dbReference type="ARBA" id="ARBA00023136"/>
    </source>
</evidence>
<evidence type="ECO:0000256" key="5">
    <source>
        <dbReference type="SAM" id="MobiDB-lite"/>
    </source>
</evidence>
<evidence type="ECO:0000313" key="9">
    <source>
        <dbReference type="Proteomes" id="UP000700334"/>
    </source>
</evidence>
<feature type="transmembrane region" description="Helical" evidence="6">
    <location>
        <begin position="65"/>
        <end position="88"/>
    </location>
</feature>
<dbReference type="GO" id="GO:0016020">
    <property type="term" value="C:membrane"/>
    <property type="evidence" value="ECO:0007669"/>
    <property type="project" value="UniProtKB-SubCell"/>
</dbReference>
<feature type="region of interest" description="Disordered" evidence="5">
    <location>
        <begin position="277"/>
        <end position="312"/>
    </location>
</feature>
<evidence type="ECO:0000256" key="1">
    <source>
        <dbReference type="ARBA" id="ARBA00004370"/>
    </source>
</evidence>
<dbReference type="Gene3D" id="1.20.1070.10">
    <property type="entry name" value="Rhodopsin 7-helix transmembrane proteins"/>
    <property type="match status" value="1"/>
</dbReference>
<name>A0A8J6DRG2_GALPY</name>
<keyword evidence="3 6" id="KW-1133">Transmembrane helix</keyword>
<keyword evidence="9" id="KW-1185">Reference proteome</keyword>
<keyword evidence="2 6" id="KW-0812">Transmembrane</keyword>
<dbReference type="PROSITE" id="PS50262">
    <property type="entry name" value="G_PROTEIN_RECEP_F1_2"/>
    <property type="match status" value="1"/>
</dbReference>
<dbReference type="PANTHER" id="PTHR46752">
    <property type="entry name" value="G-PROTEIN COUPLED RECEPTOR 39"/>
    <property type="match status" value="1"/>
</dbReference>
<gene>
    <name evidence="8" type="ORF">J0S82_017158</name>
</gene>
<evidence type="ECO:0000313" key="8">
    <source>
        <dbReference type="EMBL" id="KAG8515603.1"/>
    </source>
</evidence>
<organism evidence="8 9">
    <name type="scientific">Galemys pyrenaicus</name>
    <name type="common">Iberian desman</name>
    <name type="synonym">Pyrenean desman</name>
    <dbReference type="NCBI Taxonomy" id="202257"/>
    <lineage>
        <taxon>Eukaryota</taxon>
        <taxon>Metazoa</taxon>
        <taxon>Chordata</taxon>
        <taxon>Craniata</taxon>
        <taxon>Vertebrata</taxon>
        <taxon>Euteleostomi</taxon>
        <taxon>Mammalia</taxon>
        <taxon>Eutheria</taxon>
        <taxon>Laurasiatheria</taxon>
        <taxon>Eulipotyphla</taxon>
        <taxon>Talpidae</taxon>
        <taxon>Galemys</taxon>
    </lineage>
</organism>
<feature type="transmembrane region" description="Helical" evidence="6">
    <location>
        <begin position="184"/>
        <end position="208"/>
    </location>
</feature>
<evidence type="ECO:0000256" key="3">
    <source>
        <dbReference type="ARBA" id="ARBA00022989"/>
    </source>
</evidence>
<sequence length="312" mass="35125">MAKEIPRKLKTVTRLMVPPPSEAHASCCLPELTYHLRQEQWLLFNSSNYGLCSLTWALSRAWKGLLCISCLCGFPLAIAVCLGSAHGYTALSELRLEDVQVSDLWDQIALGAISVSGRRVVVVAEMMLMELKEMDVVGVDVIMDMGMVEAGLIVVTLAVCWMPNQVRRIMAAAKPKSDWTKPYFKAYMLLLPFSDTFFYLSSVINPLLYNVSSRQFRRVFVQVLRCHLTLQHANKEKQQRAASLGTSTRSVRRPLLFVASRRNSSARRTNKIFLSTFQGEAKPESQPQQQNPESPAPNFEVKLENGLQEIEV</sequence>
<protein>
    <submittedName>
        <fullName evidence="8">G-protein coupled receptor 39</fullName>
    </submittedName>
</protein>
<keyword evidence="4 6" id="KW-0472">Membrane</keyword>
<dbReference type="OrthoDB" id="6088609at2759"/>
<dbReference type="InterPro" id="IPR052676">
    <property type="entry name" value="Zinc-sensing_GPCR"/>
</dbReference>
<evidence type="ECO:0000259" key="7">
    <source>
        <dbReference type="PROSITE" id="PS50262"/>
    </source>
</evidence>
<dbReference type="SUPFAM" id="SSF81321">
    <property type="entry name" value="Family A G protein-coupled receptor-like"/>
    <property type="match status" value="1"/>
</dbReference>
<evidence type="ECO:0000256" key="6">
    <source>
        <dbReference type="SAM" id="Phobius"/>
    </source>
</evidence>
<accession>A0A8J6DRG2</accession>
<dbReference type="GO" id="GO:0004930">
    <property type="term" value="F:G protein-coupled receptor activity"/>
    <property type="evidence" value="ECO:0007669"/>
    <property type="project" value="TreeGrafter"/>
</dbReference>
<dbReference type="InterPro" id="IPR017452">
    <property type="entry name" value="GPCR_Rhodpsn_7TM"/>
</dbReference>
<proteinExistence type="predicted"/>
<comment type="subcellular location">
    <subcellularLocation>
        <location evidence="1">Membrane</location>
    </subcellularLocation>
</comment>
<comment type="caution">
    <text evidence="8">The sequence shown here is derived from an EMBL/GenBank/DDBJ whole genome shotgun (WGS) entry which is preliminary data.</text>
</comment>
<keyword evidence="8" id="KW-0675">Receptor</keyword>
<reference evidence="8" key="1">
    <citation type="journal article" date="2021" name="Evol. Appl.">
        <title>The genome of the Pyrenean desman and the effects of bottlenecks and inbreeding on the genomic landscape of an endangered species.</title>
        <authorList>
            <person name="Escoda L."/>
            <person name="Castresana J."/>
        </authorList>
    </citation>
    <scope>NUCLEOTIDE SEQUENCE</scope>
    <source>
        <strain evidence="8">IBE-C5619</strain>
    </source>
</reference>
<feature type="compositionally biased region" description="Low complexity" evidence="5">
    <location>
        <begin position="284"/>
        <end position="298"/>
    </location>
</feature>
<dbReference type="EMBL" id="JAGFMF010011704">
    <property type="protein sequence ID" value="KAG8515603.1"/>
    <property type="molecule type" value="Genomic_DNA"/>
</dbReference>
<dbReference type="PANTHER" id="PTHR46752:SF1">
    <property type="entry name" value="G-PROTEIN COUPLED RECEPTOR 39"/>
    <property type="match status" value="1"/>
</dbReference>
<feature type="domain" description="G-protein coupled receptors family 1 profile" evidence="7">
    <location>
        <begin position="152"/>
        <end position="209"/>
    </location>
</feature>
<dbReference type="Proteomes" id="UP000700334">
    <property type="component" value="Unassembled WGS sequence"/>
</dbReference>
<evidence type="ECO:0000256" key="2">
    <source>
        <dbReference type="ARBA" id="ARBA00022692"/>
    </source>
</evidence>